<evidence type="ECO:0000313" key="2">
    <source>
        <dbReference type="Proteomes" id="UP001194468"/>
    </source>
</evidence>
<reference evidence="1" key="1">
    <citation type="submission" date="2019-10" db="EMBL/GenBank/DDBJ databases">
        <authorList>
            <consortium name="DOE Joint Genome Institute"/>
            <person name="Kuo A."/>
            <person name="Miyauchi S."/>
            <person name="Kiss E."/>
            <person name="Drula E."/>
            <person name="Kohler A."/>
            <person name="Sanchez-Garcia M."/>
            <person name="Andreopoulos B."/>
            <person name="Barry K.W."/>
            <person name="Bonito G."/>
            <person name="Buee M."/>
            <person name="Carver A."/>
            <person name="Chen C."/>
            <person name="Cichocki N."/>
            <person name="Clum A."/>
            <person name="Culley D."/>
            <person name="Crous P.W."/>
            <person name="Fauchery L."/>
            <person name="Girlanda M."/>
            <person name="Hayes R."/>
            <person name="Keri Z."/>
            <person name="LaButti K."/>
            <person name="Lipzen A."/>
            <person name="Lombard V."/>
            <person name="Magnuson J."/>
            <person name="Maillard F."/>
            <person name="Morin E."/>
            <person name="Murat C."/>
            <person name="Nolan M."/>
            <person name="Ohm R."/>
            <person name="Pangilinan J."/>
            <person name="Pereira M."/>
            <person name="Perotto S."/>
            <person name="Peter M."/>
            <person name="Riley R."/>
            <person name="Sitrit Y."/>
            <person name="Stielow B."/>
            <person name="Szollosi G."/>
            <person name="Zifcakova L."/>
            <person name="Stursova M."/>
            <person name="Spatafora J.W."/>
            <person name="Tedersoo L."/>
            <person name="Vaario L.-M."/>
            <person name="Yamada A."/>
            <person name="Yan M."/>
            <person name="Wang P."/>
            <person name="Xu J."/>
            <person name="Bruns T."/>
            <person name="Baldrian P."/>
            <person name="Vilgalys R."/>
            <person name="Henrissat B."/>
            <person name="Grigoriev I.V."/>
            <person name="Hibbett D."/>
            <person name="Nagy L.G."/>
            <person name="Martin F.M."/>
        </authorList>
    </citation>
    <scope>NUCLEOTIDE SEQUENCE</scope>
    <source>
        <strain evidence="1">BED1</strain>
    </source>
</reference>
<sequence>MMLHCFIDRRSQQPSVGLGAASFHVNVSTLTARKGDLPVRQNGWTTELFLIVALPWQGKQVGSTIKLCMITGRIIASVSKVD</sequence>
<name>A0AAD4C4B5_BOLED</name>
<dbReference type="EMBL" id="WHUW01000003">
    <property type="protein sequence ID" value="KAF8448851.1"/>
    <property type="molecule type" value="Genomic_DNA"/>
</dbReference>
<dbReference type="AlphaFoldDB" id="A0AAD4C4B5"/>
<dbReference type="Proteomes" id="UP001194468">
    <property type="component" value="Unassembled WGS sequence"/>
</dbReference>
<keyword evidence="2" id="KW-1185">Reference proteome</keyword>
<protein>
    <submittedName>
        <fullName evidence="1">Uncharacterized protein</fullName>
    </submittedName>
</protein>
<evidence type="ECO:0000313" key="1">
    <source>
        <dbReference type="EMBL" id="KAF8448851.1"/>
    </source>
</evidence>
<organism evidence="1 2">
    <name type="scientific">Boletus edulis BED1</name>
    <dbReference type="NCBI Taxonomy" id="1328754"/>
    <lineage>
        <taxon>Eukaryota</taxon>
        <taxon>Fungi</taxon>
        <taxon>Dikarya</taxon>
        <taxon>Basidiomycota</taxon>
        <taxon>Agaricomycotina</taxon>
        <taxon>Agaricomycetes</taxon>
        <taxon>Agaricomycetidae</taxon>
        <taxon>Boletales</taxon>
        <taxon>Boletineae</taxon>
        <taxon>Boletaceae</taxon>
        <taxon>Boletoideae</taxon>
        <taxon>Boletus</taxon>
    </lineage>
</organism>
<gene>
    <name evidence="1" type="ORF">L210DRAFT_2630138</name>
</gene>
<accession>A0AAD4C4B5</accession>
<proteinExistence type="predicted"/>
<comment type="caution">
    <text evidence="1">The sequence shown here is derived from an EMBL/GenBank/DDBJ whole genome shotgun (WGS) entry which is preliminary data.</text>
</comment>
<reference evidence="1" key="2">
    <citation type="journal article" date="2020" name="Nat. Commun.">
        <title>Large-scale genome sequencing of mycorrhizal fungi provides insights into the early evolution of symbiotic traits.</title>
        <authorList>
            <person name="Miyauchi S."/>
            <person name="Kiss E."/>
            <person name="Kuo A."/>
            <person name="Drula E."/>
            <person name="Kohler A."/>
            <person name="Sanchez-Garcia M."/>
            <person name="Morin E."/>
            <person name="Andreopoulos B."/>
            <person name="Barry K.W."/>
            <person name="Bonito G."/>
            <person name="Buee M."/>
            <person name="Carver A."/>
            <person name="Chen C."/>
            <person name="Cichocki N."/>
            <person name="Clum A."/>
            <person name="Culley D."/>
            <person name="Crous P.W."/>
            <person name="Fauchery L."/>
            <person name="Girlanda M."/>
            <person name="Hayes R.D."/>
            <person name="Keri Z."/>
            <person name="LaButti K."/>
            <person name="Lipzen A."/>
            <person name="Lombard V."/>
            <person name="Magnuson J."/>
            <person name="Maillard F."/>
            <person name="Murat C."/>
            <person name="Nolan M."/>
            <person name="Ohm R.A."/>
            <person name="Pangilinan J."/>
            <person name="Pereira M.F."/>
            <person name="Perotto S."/>
            <person name="Peter M."/>
            <person name="Pfister S."/>
            <person name="Riley R."/>
            <person name="Sitrit Y."/>
            <person name="Stielow J.B."/>
            <person name="Szollosi G."/>
            <person name="Zifcakova L."/>
            <person name="Stursova M."/>
            <person name="Spatafora J.W."/>
            <person name="Tedersoo L."/>
            <person name="Vaario L.M."/>
            <person name="Yamada A."/>
            <person name="Yan M."/>
            <person name="Wang P."/>
            <person name="Xu J."/>
            <person name="Bruns T."/>
            <person name="Baldrian P."/>
            <person name="Vilgalys R."/>
            <person name="Dunand C."/>
            <person name="Henrissat B."/>
            <person name="Grigoriev I.V."/>
            <person name="Hibbett D."/>
            <person name="Nagy L.G."/>
            <person name="Martin F.M."/>
        </authorList>
    </citation>
    <scope>NUCLEOTIDE SEQUENCE</scope>
    <source>
        <strain evidence="1">BED1</strain>
    </source>
</reference>